<dbReference type="Pfam" id="PF13545">
    <property type="entry name" value="HTH_Crp_2"/>
    <property type="match status" value="1"/>
</dbReference>
<dbReference type="CDD" id="cd00038">
    <property type="entry name" value="CAP_ED"/>
    <property type="match status" value="1"/>
</dbReference>
<feature type="domain" description="HTH crp-type" evidence="4">
    <location>
        <begin position="175"/>
        <end position="248"/>
    </location>
</feature>
<dbReference type="NCBIfam" id="NF008365">
    <property type="entry name" value="PRK11161.1"/>
    <property type="match status" value="1"/>
</dbReference>
<sequence length="265" mass="29808">MQLRASSGGIFFMLSNTGQPVSGRCTREQISCRECKVRAHCFPLNLHDGELQQLDGIIQRARPLQRGEYLFSAGEPLRQLHAVRAGTLKTYLLSSEGEEQITGFHLPGEMLGLDGLGTNSHLSFAVALETCMVCAIPLARLEELAGSMPRLRTELLRVMSQAIHADHEQMRLTRKPAEERLAAFLLELSQRFRARGYSAHNFILPMSRCEIANYLGLTSETVSRLLTRYRDRGLVEISGREVCLRDMHRLRQLCGLQSAELVEDE</sequence>
<dbReference type="InterPro" id="IPR036390">
    <property type="entry name" value="WH_DNA-bd_sf"/>
</dbReference>
<proteinExistence type="predicted"/>
<dbReference type="GO" id="GO:0003700">
    <property type="term" value="F:DNA-binding transcription factor activity"/>
    <property type="evidence" value="ECO:0007669"/>
    <property type="project" value="TreeGrafter"/>
</dbReference>
<evidence type="ECO:0000256" key="2">
    <source>
        <dbReference type="ARBA" id="ARBA00023125"/>
    </source>
</evidence>
<dbReference type="GO" id="GO:0003677">
    <property type="term" value="F:DNA binding"/>
    <property type="evidence" value="ECO:0007669"/>
    <property type="project" value="UniProtKB-KW"/>
</dbReference>
<accession>A0A1H1QYP5</accession>
<dbReference type="Pfam" id="PF00027">
    <property type="entry name" value="cNMP_binding"/>
    <property type="match status" value="1"/>
</dbReference>
<dbReference type="STRING" id="1392877.SAMN05216221_1464"/>
<keyword evidence="6" id="KW-1185">Reference proteome</keyword>
<dbReference type="InterPro" id="IPR012318">
    <property type="entry name" value="HTH_CRP"/>
</dbReference>
<dbReference type="SMART" id="SM00419">
    <property type="entry name" value="HTH_CRP"/>
    <property type="match status" value="1"/>
</dbReference>
<dbReference type="PROSITE" id="PS51063">
    <property type="entry name" value="HTH_CRP_2"/>
    <property type="match status" value="1"/>
</dbReference>
<organism evidence="5 6">
    <name type="scientific">Pseudomonas oryzae</name>
    <dbReference type="NCBI Taxonomy" id="1392877"/>
    <lineage>
        <taxon>Bacteria</taxon>
        <taxon>Pseudomonadati</taxon>
        <taxon>Pseudomonadota</taxon>
        <taxon>Gammaproteobacteria</taxon>
        <taxon>Pseudomonadales</taxon>
        <taxon>Pseudomonadaceae</taxon>
        <taxon>Pseudomonas</taxon>
    </lineage>
</organism>
<dbReference type="Proteomes" id="UP000243359">
    <property type="component" value="Chromosome I"/>
</dbReference>
<dbReference type="SUPFAM" id="SSF46785">
    <property type="entry name" value="Winged helix' DNA-binding domain"/>
    <property type="match status" value="1"/>
</dbReference>
<evidence type="ECO:0000256" key="1">
    <source>
        <dbReference type="ARBA" id="ARBA00023015"/>
    </source>
</evidence>
<dbReference type="AlphaFoldDB" id="A0A1H1QYP5"/>
<keyword evidence="1" id="KW-0805">Transcription regulation</keyword>
<evidence type="ECO:0000313" key="5">
    <source>
        <dbReference type="EMBL" id="SDS27939.1"/>
    </source>
</evidence>
<gene>
    <name evidence="5" type="ORF">SAMN05216221_1464</name>
</gene>
<reference evidence="6" key="1">
    <citation type="submission" date="2016-10" db="EMBL/GenBank/DDBJ databases">
        <authorList>
            <person name="Varghese N."/>
            <person name="Submissions S."/>
        </authorList>
    </citation>
    <scope>NUCLEOTIDE SEQUENCE [LARGE SCALE GENOMIC DNA]</scope>
    <source>
        <strain evidence="6">KCTC 32247</strain>
    </source>
</reference>
<dbReference type="CDD" id="cd00092">
    <property type="entry name" value="HTH_CRP"/>
    <property type="match status" value="1"/>
</dbReference>
<dbReference type="Gene3D" id="2.60.120.10">
    <property type="entry name" value="Jelly Rolls"/>
    <property type="match status" value="1"/>
</dbReference>
<dbReference type="PRINTS" id="PR00034">
    <property type="entry name" value="HTHCRP"/>
</dbReference>
<dbReference type="InterPro" id="IPR050397">
    <property type="entry name" value="Env_Response_Regulators"/>
</dbReference>
<dbReference type="GO" id="GO:0005829">
    <property type="term" value="C:cytosol"/>
    <property type="evidence" value="ECO:0007669"/>
    <property type="project" value="TreeGrafter"/>
</dbReference>
<protein>
    <submittedName>
        <fullName evidence="5">CRP/FNR family transcriptional regulator, anaerobic regulatory protein</fullName>
    </submittedName>
</protein>
<evidence type="ECO:0000313" key="6">
    <source>
        <dbReference type="Proteomes" id="UP000243359"/>
    </source>
</evidence>
<dbReference type="PANTHER" id="PTHR24567:SF75">
    <property type="entry name" value="FUMARATE AND NITRATE REDUCTION REGULATORY PROTEIN"/>
    <property type="match status" value="1"/>
</dbReference>
<dbReference type="InterPro" id="IPR018490">
    <property type="entry name" value="cNMP-bd_dom_sf"/>
</dbReference>
<evidence type="ECO:0000259" key="4">
    <source>
        <dbReference type="PROSITE" id="PS51063"/>
    </source>
</evidence>
<dbReference type="SMART" id="SM00100">
    <property type="entry name" value="cNMP"/>
    <property type="match status" value="1"/>
</dbReference>
<keyword evidence="2" id="KW-0238">DNA-binding</keyword>
<dbReference type="SUPFAM" id="SSF51206">
    <property type="entry name" value="cAMP-binding domain-like"/>
    <property type="match status" value="1"/>
</dbReference>
<dbReference type="InterPro" id="IPR036388">
    <property type="entry name" value="WH-like_DNA-bd_sf"/>
</dbReference>
<dbReference type="InterPro" id="IPR000595">
    <property type="entry name" value="cNMP-bd_dom"/>
</dbReference>
<keyword evidence="3" id="KW-0804">Transcription</keyword>
<dbReference type="FunFam" id="1.10.10.10:FF:000028">
    <property type="entry name" value="Fumarate/nitrate reduction transcriptional regulator Fnr"/>
    <property type="match status" value="1"/>
</dbReference>
<dbReference type="PANTHER" id="PTHR24567">
    <property type="entry name" value="CRP FAMILY TRANSCRIPTIONAL REGULATORY PROTEIN"/>
    <property type="match status" value="1"/>
</dbReference>
<evidence type="ECO:0000256" key="3">
    <source>
        <dbReference type="ARBA" id="ARBA00023163"/>
    </source>
</evidence>
<name>A0A1H1QYP5_9PSED</name>
<dbReference type="Gene3D" id="1.10.10.10">
    <property type="entry name" value="Winged helix-like DNA-binding domain superfamily/Winged helix DNA-binding domain"/>
    <property type="match status" value="1"/>
</dbReference>
<dbReference type="EMBL" id="LT629751">
    <property type="protein sequence ID" value="SDS27939.1"/>
    <property type="molecule type" value="Genomic_DNA"/>
</dbReference>
<dbReference type="InterPro" id="IPR014710">
    <property type="entry name" value="RmlC-like_jellyroll"/>
</dbReference>